<dbReference type="OrthoDB" id="324900at2"/>
<feature type="transmembrane region" description="Helical" evidence="2">
    <location>
        <begin position="50"/>
        <end position="72"/>
    </location>
</feature>
<dbReference type="PANTHER" id="PTHR39430">
    <property type="entry name" value="MEMBRANE-ASSOCIATED PROTEASE-RELATED"/>
    <property type="match status" value="1"/>
</dbReference>
<keyword evidence="2" id="KW-0812">Transmembrane</keyword>
<protein>
    <submittedName>
        <fullName evidence="4">Abortive infection protein</fullName>
    </submittedName>
</protein>
<sequence length="351" mass="37323">MRDEIEKIPRGFEIALFGTAMLWALASSAIASRSAHGIVVRFKLDTIESLLSAVFLVFLVVVGFSLLDWIATRGRSDADALPLPRRAGWGMEWGVGAAVGWGLCLVAVLPVLLIGNLHGRLMLSGATLWSAALSALTLLAMTLAAELIARGYGFQRLIVAVGPSWASVITSFGFAAALVWGNPPRHLLVALIDGTVFGLVLAVAYLRTHALWVGWGIHFAYRVMMAVVVGLPIAGRNDFGSIMDTYTTGPGLLTGSGFGLDGALLTALVMAGGMVVVYRVTKEYAWKYTLPEIVAAGYEVTVAPPAAHTAMEKAAAPAPLVQILATTPQTRSVVSPVEPPRPEAEHDFRQH</sequence>
<dbReference type="PaxDb" id="1198114-AciX9_2197"/>
<evidence type="ECO:0000256" key="2">
    <source>
        <dbReference type="SAM" id="Phobius"/>
    </source>
</evidence>
<dbReference type="GO" id="GO:0004175">
    <property type="term" value="F:endopeptidase activity"/>
    <property type="evidence" value="ECO:0007669"/>
    <property type="project" value="UniProtKB-ARBA"/>
</dbReference>
<feature type="compositionally biased region" description="Basic and acidic residues" evidence="1">
    <location>
        <begin position="340"/>
        <end position="351"/>
    </location>
</feature>
<dbReference type="AlphaFoldDB" id="E8X2L7"/>
<feature type="transmembrane region" description="Helical" evidence="2">
    <location>
        <begin position="186"/>
        <end position="206"/>
    </location>
</feature>
<reference evidence="5" key="1">
    <citation type="submission" date="2011-01" db="EMBL/GenBank/DDBJ databases">
        <title>Complete sequence of chromosome of Acidobacterium sp. MP5ACTX9.</title>
        <authorList>
            <consortium name="US DOE Joint Genome Institute"/>
            <person name="Lucas S."/>
            <person name="Copeland A."/>
            <person name="Lapidus A."/>
            <person name="Cheng J.-F."/>
            <person name="Goodwin L."/>
            <person name="Pitluck S."/>
            <person name="Teshima H."/>
            <person name="Detter J.C."/>
            <person name="Han C."/>
            <person name="Tapia R."/>
            <person name="Land M."/>
            <person name="Hauser L."/>
            <person name="Kyrpides N."/>
            <person name="Ivanova N."/>
            <person name="Ovchinnikova G."/>
            <person name="Pagani I."/>
            <person name="Rawat S.R."/>
            <person name="Mannisto M."/>
            <person name="Haggblom M.M."/>
            <person name="Woyke T."/>
        </authorList>
    </citation>
    <scope>NUCLEOTIDE SEQUENCE [LARGE SCALE GENOMIC DNA]</scope>
    <source>
        <strain evidence="5">MP5ACTX9</strain>
    </source>
</reference>
<dbReference type="PANTHER" id="PTHR39430:SF1">
    <property type="entry name" value="PROTEASE"/>
    <property type="match status" value="1"/>
</dbReference>
<dbReference type="InterPro" id="IPR003675">
    <property type="entry name" value="Rce1/LyrA-like_dom"/>
</dbReference>
<evidence type="ECO:0000259" key="3">
    <source>
        <dbReference type="Pfam" id="PF02517"/>
    </source>
</evidence>
<feature type="transmembrane region" description="Helical" evidence="2">
    <location>
        <begin position="12"/>
        <end position="30"/>
    </location>
</feature>
<keyword evidence="2" id="KW-0472">Membrane</keyword>
<dbReference type="GO" id="GO:0080120">
    <property type="term" value="P:CAAX-box protein maturation"/>
    <property type="evidence" value="ECO:0007669"/>
    <property type="project" value="UniProtKB-ARBA"/>
</dbReference>
<organism evidence="5">
    <name type="scientific">Granulicella tundricola (strain ATCC BAA-1859 / DSM 23138 / MP5ACTX9)</name>
    <dbReference type="NCBI Taxonomy" id="1198114"/>
    <lineage>
        <taxon>Bacteria</taxon>
        <taxon>Pseudomonadati</taxon>
        <taxon>Acidobacteriota</taxon>
        <taxon>Terriglobia</taxon>
        <taxon>Terriglobales</taxon>
        <taxon>Acidobacteriaceae</taxon>
        <taxon>Granulicella</taxon>
    </lineage>
</organism>
<proteinExistence type="predicted"/>
<evidence type="ECO:0000313" key="4">
    <source>
        <dbReference type="EMBL" id="ADW69241.1"/>
    </source>
</evidence>
<dbReference type="KEGG" id="acm:AciX9_2197"/>
<dbReference type="eggNOG" id="COG1266">
    <property type="taxonomic scope" value="Bacteria"/>
</dbReference>
<name>E8X2L7_GRATM</name>
<feature type="transmembrane region" description="Helical" evidence="2">
    <location>
        <begin position="126"/>
        <end position="145"/>
    </location>
</feature>
<dbReference type="STRING" id="1198114.AciX9_2197"/>
<feature type="region of interest" description="Disordered" evidence="1">
    <location>
        <begin position="331"/>
        <end position="351"/>
    </location>
</feature>
<accession>E8X2L7</accession>
<gene>
    <name evidence="4" type="ordered locus">AciX9_2197</name>
</gene>
<feature type="transmembrane region" description="Helical" evidence="2">
    <location>
        <begin position="255"/>
        <end position="278"/>
    </location>
</feature>
<dbReference type="HOGENOM" id="CLU_051806_4_1_0"/>
<dbReference type="RefSeq" id="WP_013580557.1">
    <property type="nucleotide sequence ID" value="NC_015064.1"/>
</dbReference>
<evidence type="ECO:0000313" key="5">
    <source>
        <dbReference type="Proteomes" id="UP000000343"/>
    </source>
</evidence>
<keyword evidence="2" id="KW-1133">Transmembrane helix</keyword>
<dbReference type="Proteomes" id="UP000000343">
    <property type="component" value="Chromosome"/>
</dbReference>
<feature type="transmembrane region" description="Helical" evidence="2">
    <location>
        <begin position="93"/>
        <end position="114"/>
    </location>
</feature>
<feature type="domain" description="CAAX prenyl protease 2/Lysostaphin resistance protein A-like" evidence="3">
    <location>
        <begin position="129"/>
        <end position="223"/>
    </location>
</feature>
<dbReference type="Pfam" id="PF02517">
    <property type="entry name" value="Rce1-like"/>
    <property type="match status" value="1"/>
</dbReference>
<feature type="transmembrane region" description="Helical" evidence="2">
    <location>
        <begin position="157"/>
        <end position="180"/>
    </location>
</feature>
<feature type="transmembrane region" description="Helical" evidence="2">
    <location>
        <begin position="213"/>
        <end position="235"/>
    </location>
</feature>
<keyword evidence="5" id="KW-1185">Reference proteome</keyword>
<evidence type="ECO:0000256" key="1">
    <source>
        <dbReference type="SAM" id="MobiDB-lite"/>
    </source>
</evidence>
<dbReference type="EMBL" id="CP002480">
    <property type="protein sequence ID" value="ADW69241.1"/>
    <property type="molecule type" value="Genomic_DNA"/>
</dbReference>